<gene>
    <name evidence="2" type="ORF">SARC_09017</name>
</gene>
<evidence type="ECO:0000313" key="2">
    <source>
        <dbReference type="EMBL" id="KNC78556.1"/>
    </source>
</evidence>
<keyword evidence="1" id="KW-1133">Transmembrane helix</keyword>
<feature type="non-terminal residue" evidence="2">
    <location>
        <position position="1"/>
    </location>
</feature>
<evidence type="ECO:0000313" key="3">
    <source>
        <dbReference type="Proteomes" id="UP000054560"/>
    </source>
</evidence>
<dbReference type="EMBL" id="KQ242468">
    <property type="protein sequence ID" value="KNC78556.1"/>
    <property type="molecule type" value="Genomic_DNA"/>
</dbReference>
<organism evidence="2 3">
    <name type="scientific">Sphaeroforma arctica JP610</name>
    <dbReference type="NCBI Taxonomy" id="667725"/>
    <lineage>
        <taxon>Eukaryota</taxon>
        <taxon>Ichthyosporea</taxon>
        <taxon>Ichthyophonida</taxon>
        <taxon>Sphaeroforma</taxon>
    </lineage>
</organism>
<dbReference type="GeneID" id="25909521"/>
<name>A0A0L0FPW7_9EUKA</name>
<protein>
    <submittedName>
        <fullName evidence="2">Uncharacterized protein</fullName>
    </submittedName>
</protein>
<dbReference type="RefSeq" id="XP_014152458.1">
    <property type="nucleotide sequence ID" value="XM_014296983.1"/>
</dbReference>
<keyword evidence="3" id="KW-1185">Reference proteome</keyword>
<dbReference type="AlphaFoldDB" id="A0A0L0FPW7"/>
<proteinExistence type="predicted"/>
<feature type="transmembrane region" description="Helical" evidence="1">
    <location>
        <begin position="14"/>
        <end position="36"/>
    </location>
</feature>
<dbReference type="Proteomes" id="UP000054560">
    <property type="component" value="Unassembled WGS sequence"/>
</dbReference>
<reference evidence="2 3" key="1">
    <citation type="submission" date="2011-02" db="EMBL/GenBank/DDBJ databases">
        <title>The Genome Sequence of Sphaeroforma arctica JP610.</title>
        <authorList>
            <consortium name="The Broad Institute Genome Sequencing Platform"/>
            <person name="Russ C."/>
            <person name="Cuomo C."/>
            <person name="Young S.K."/>
            <person name="Zeng Q."/>
            <person name="Gargeya S."/>
            <person name="Alvarado L."/>
            <person name="Berlin A."/>
            <person name="Chapman S.B."/>
            <person name="Chen Z."/>
            <person name="Freedman E."/>
            <person name="Gellesch M."/>
            <person name="Goldberg J."/>
            <person name="Griggs A."/>
            <person name="Gujja S."/>
            <person name="Heilman E."/>
            <person name="Heiman D."/>
            <person name="Howarth C."/>
            <person name="Mehta T."/>
            <person name="Neiman D."/>
            <person name="Pearson M."/>
            <person name="Roberts A."/>
            <person name="Saif S."/>
            <person name="Shea T."/>
            <person name="Shenoy N."/>
            <person name="Sisk P."/>
            <person name="Stolte C."/>
            <person name="Sykes S."/>
            <person name="White J."/>
            <person name="Yandava C."/>
            <person name="Burger G."/>
            <person name="Gray M.W."/>
            <person name="Holland P.W.H."/>
            <person name="King N."/>
            <person name="Lang F.B.F."/>
            <person name="Roger A.J."/>
            <person name="Ruiz-Trillo I."/>
            <person name="Haas B."/>
            <person name="Nusbaum C."/>
            <person name="Birren B."/>
        </authorList>
    </citation>
    <scope>NUCLEOTIDE SEQUENCE [LARGE SCALE GENOMIC DNA]</scope>
    <source>
        <strain evidence="2 3">JP610</strain>
    </source>
</reference>
<sequence>IGTVVQESGYRSSIGFLMFAIVVTRADIIFATSICLDQPTNAREATARNLCGKLEALIAGYSTSLITI</sequence>
<evidence type="ECO:0000256" key="1">
    <source>
        <dbReference type="SAM" id="Phobius"/>
    </source>
</evidence>
<keyword evidence="1" id="KW-0472">Membrane</keyword>
<keyword evidence="1" id="KW-0812">Transmembrane</keyword>
<accession>A0A0L0FPW7</accession>